<protein>
    <submittedName>
        <fullName evidence="2">Uncharacterized protein</fullName>
    </submittedName>
</protein>
<feature type="compositionally biased region" description="Basic and acidic residues" evidence="1">
    <location>
        <begin position="74"/>
        <end position="104"/>
    </location>
</feature>
<evidence type="ECO:0000313" key="3">
    <source>
        <dbReference type="Proteomes" id="UP001174909"/>
    </source>
</evidence>
<sequence>MSTKRKPIKLSLPATKLSNMSTVNGEAEGEELGSAPSITELMRARLRPRGRAGQHLVPVIKKIRTSRRRGVATSDKRQVRAKEEDKKEAKQMKDEASAKEKTEGGEGDNEQVHIPTLKRTDSSYLITAATKDCSNDCSDWDQEIARPLETEYPKPSSNYQKTQRRLARQKQLDDMRAREAALARSERLKRRRGLLLAAPPSKKSRERRVMWKEESSLVEVFQYSSCPSSRGSTLEPEELD</sequence>
<reference evidence="2" key="1">
    <citation type="submission" date="2023-03" db="EMBL/GenBank/DDBJ databases">
        <authorList>
            <person name="Steffen K."/>
            <person name="Cardenas P."/>
        </authorList>
    </citation>
    <scope>NUCLEOTIDE SEQUENCE</scope>
</reference>
<proteinExistence type="predicted"/>
<dbReference type="AlphaFoldDB" id="A0AA35WQX4"/>
<dbReference type="EMBL" id="CASHTH010002184">
    <property type="protein sequence ID" value="CAI8025841.1"/>
    <property type="molecule type" value="Genomic_DNA"/>
</dbReference>
<feature type="region of interest" description="Disordered" evidence="1">
    <location>
        <begin position="146"/>
        <end position="184"/>
    </location>
</feature>
<dbReference type="Proteomes" id="UP001174909">
    <property type="component" value="Unassembled WGS sequence"/>
</dbReference>
<feature type="compositionally biased region" description="Basic and acidic residues" evidence="1">
    <location>
        <begin position="170"/>
        <end position="184"/>
    </location>
</feature>
<accession>A0AA35WQX4</accession>
<feature type="region of interest" description="Disordered" evidence="1">
    <location>
        <begin position="62"/>
        <end position="116"/>
    </location>
</feature>
<comment type="caution">
    <text evidence="2">The sequence shown here is derived from an EMBL/GenBank/DDBJ whole genome shotgun (WGS) entry which is preliminary data.</text>
</comment>
<gene>
    <name evidence="2" type="ORF">GBAR_LOCUS14903</name>
</gene>
<keyword evidence="3" id="KW-1185">Reference proteome</keyword>
<feature type="region of interest" description="Disordered" evidence="1">
    <location>
        <begin position="1"/>
        <end position="35"/>
    </location>
</feature>
<evidence type="ECO:0000313" key="2">
    <source>
        <dbReference type="EMBL" id="CAI8025841.1"/>
    </source>
</evidence>
<evidence type="ECO:0000256" key="1">
    <source>
        <dbReference type="SAM" id="MobiDB-lite"/>
    </source>
</evidence>
<name>A0AA35WQX4_GEOBA</name>
<organism evidence="2 3">
    <name type="scientific">Geodia barretti</name>
    <name type="common">Barrett's horny sponge</name>
    <dbReference type="NCBI Taxonomy" id="519541"/>
    <lineage>
        <taxon>Eukaryota</taxon>
        <taxon>Metazoa</taxon>
        <taxon>Porifera</taxon>
        <taxon>Demospongiae</taxon>
        <taxon>Heteroscleromorpha</taxon>
        <taxon>Tetractinellida</taxon>
        <taxon>Astrophorina</taxon>
        <taxon>Geodiidae</taxon>
        <taxon>Geodia</taxon>
    </lineage>
</organism>